<feature type="compositionally biased region" description="Basic and acidic residues" evidence="1">
    <location>
        <begin position="70"/>
        <end position="80"/>
    </location>
</feature>
<evidence type="ECO:0000256" key="1">
    <source>
        <dbReference type="SAM" id="MobiDB-lite"/>
    </source>
</evidence>
<accession>A0A0H2R2V9</accession>
<dbReference type="Proteomes" id="UP000053477">
    <property type="component" value="Unassembled WGS sequence"/>
</dbReference>
<feature type="non-terminal residue" evidence="2">
    <location>
        <position position="1"/>
    </location>
</feature>
<keyword evidence="3" id="KW-1185">Reference proteome</keyword>
<reference evidence="2 3" key="1">
    <citation type="submission" date="2015-04" db="EMBL/GenBank/DDBJ databases">
        <title>Complete genome sequence of Schizopora paradoxa KUC8140, a cosmopolitan wood degrader in East Asia.</title>
        <authorList>
            <consortium name="DOE Joint Genome Institute"/>
            <person name="Min B."/>
            <person name="Park H."/>
            <person name="Jang Y."/>
            <person name="Kim J.-J."/>
            <person name="Kim K.H."/>
            <person name="Pangilinan J."/>
            <person name="Lipzen A."/>
            <person name="Riley R."/>
            <person name="Grigoriev I.V."/>
            <person name="Spatafora J.W."/>
            <person name="Choi I.-G."/>
        </authorList>
    </citation>
    <scope>NUCLEOTIDE SEQUENCE [LARGE SCALE GENOMIC DNA]</scope>
    <source>
        <strain evidence="2 3">KUC8140</strain>
    </source>
</reference>
<feature type="compositionally biased region" description="Polar residues" evidence="1">
    <location>
        <begin position="48"/>
        <end position="57"/>
    </location>
</feature>
<organism evidence="2 3">
    <name type="scientific">Schizopora paradoxa</name>
    <dbReference type="NCBI Taxonomy" id="27342"/>
    <lineage>
        <taxon>Eukaryota</taxon>
        <taxon>Fungi</taxon>
        <taxon>Dikarya</taxon>
        <taxon>Basidiomycota</taxon>
        <taxon>Agaricomycotina</taxon>
        <taxon>Agaricomycetes</taxon>
        <taxon>Hymenochaetales</taxon>
        <taxon>Schizoporaceae</taxon>
        <taxon>Schizopora</taxon>
    </lineage>
</organism>
<evidence type="ECO:0000313" key="2">
    <source>
        <dbReference type="EMBL" id="KLO03818.1"/>
    </source>
</evidence>
<feature type="region of interest" description="Disordered" evidence="1">
    <location>
        <begin position="125"/>
        <end position="308"/>
    </location>
</feature>
<gene>
    <name evidence="2" type="ORF">SCHPADRAFT_897521</name>
</gene>
<feature type="compositionally biased region" description="Low complexity" evidence="1">
    <location>
        <begin position="178"/>
        <end position="195"/>
    </location>
</feature>
<feature type="compositionally biased region" description="Polar residues" evidence="1">
    <location>
        <begin position="253"/>
        <end position="262"/>
    </location>
</feature>
<dbReference type="EMBL" id="KQ086989">
    <property type="protein sequence ID" value="KLO03818.1"/>
    <property type="molecule type" value="Genomic_DNA"/>
</dbReference>
<feature type="compositionally biased region" description="Polar residues" evidence="1">
    <location>
        <begin position="145"/>
        <end position="168"/>
    </location>
</feature>
<feature type="region of interest" description="Disordered" evidence="1">
    <location>
        <begin position="1"/>
        <end position="109"/>
    </location>
</feature>
<evidence type="ECO:0000313" key="3">
    <source>
        <dbReference type="Proteomes" id="UP000053477"/>
    </source>
</evidence>
<proteinExistence type="predicted"/>
<dbReference type="InParanoid" id="A0A0H2R2V9"/>
<feature type="compositionally biased region" description="Polar residues" evidence="1">
    <location>
        <begin position="1"/>
        <end position="12"/>
    </location>
</feature>
<feature type="compositionally biased region" description="Polar residues" evidence="1">
    <location>
        <begin position="217"/>
        <end position="227"/>
    </location>
</feature>
<protein>
    <submittedName>
        <fullName evidence="2">Uncharacterized protein</fullName>
    </submittedName>
</protein>
<sequence>NAPSVGGSSQAPGSHRTASHSSEDKSPQVFSSNSRDSGENDVPEIIFSPTTPLSNSHLALPDLSNIEPAHTAEEEHRLSSPDEVATLLDLPDAPIPAGSAEETLSNNERSNHLYLLSVEAIDVDTGALPSPSWGSSGFEGDNEQAVPSNGATASTSQISTPPLASSSGMDVDSNHHLAQQSSAPPPADTSASTSDMNVDGDPHLAQQSSAHPPVFPTTASVEGNGSLTEPAGLETASSKGAGLGVKRKRSDFDSGSRTTNVDANVKDITTPDPVGQSAGGLHPSNTLGDDSKSFPPEMSDLLTHLART</sequence>
<name>A0A0H2R2V9_9AGAM</name>
<dbReference type="AlphaFoldDB" id="A0A0H2R2V9"/>
<feature type="non-terminal residue" evidence="2">
    <location>
        <position position="308"/>
    </location>
</feature>